<evidence type="ECO:0000259" key="9">
    <source>
        <dbReference type="PROSITE" id="PS50011"/>
    </source>
</evidence>
<evidence type="ECO:0000313" key="11">
    <source>
        <dbReference type="Proteomes" id="UP001237642"/>
    </source>
</evidence>
<keyword evidence="10" id="KW-0675">Receptor</keyword>
<name>A0AAD8IDI7_9APIA</name>
<evidence type="ECO:0000256" key="2">
    <source>
        <dbReference type="ARBA" id="ARBA00022614"/>
    </source>
</evidence>
<dbReference type="SUPFAM" id="SSF52058">
    <property type="entry name" value="L domain-like"/>
    <property type="match status" value="1"/>
</dbReference>
<evidence type="ECO:0000256" key="3">
    <source>
        <dbReference type="ARBA" id="ARBA00022692"/>
    </source>
</evidence>
<dbReference type="InterPro" id="IPR011009">
    <property type="entry name" value="Kinase-like_dom_sf"/>
</dbReference>
<dbReference type="PROSITE" id="PS50011">
    <property type="entry name" value="PROTEIN_KINASE_DOM"/>
    <property type="match status" value="1"/>
</dbReference>
<dbReference type="Gene3D" id="3.30.200.20">
    <property type="entry name" value="Phosphorylase Kinase, domain 1"/>
    <property type="match status" value="1"/>
</dbReference>
<evidence type="ECO:0000256" key="6">
    <source>
        <dbReference type="ARBA" id="ARBA00023136"/>
    </source>
</evidence>
<dbReference type="Gene3D" id="1.10.510.10">
    <property type="entry name" value="Transferase(Phosphotransferase) domain 1"/>
    <property type="match status" value="1"/>
</dbReference>
<feature type="signal peptide" evidence="8">
    <location>
        <begin position="1"/>
        <end position="22"/>
    </location>
</feature>
<keyword evidence="2" id="KW-0433">Leucine-rich repeat</keyword>
<reference evidence="10" key="2">
    <citation type="submission" date="2023-05" db="EMBL/GenBank/DDBJ databases">
        <authorList>
            <person name="Schelkunov M.I."/>
        </authorList>
    </citation>
    <scope>NUCLEOTIDE SEQUENCE</scope>
    <source>
        <strain evidence="10">Hsosn_3</strain>
        <tissue evidence="10">Leaf</tissue>
    </source>
</reference>
<evidence type="ECO:0000256" key="8">
    <source>
        <dbReference type="SAM" id="SignalP"/>
    </source>
</evidence>
<sequence length="640" mass="70940">MNRNHFLVILVSFVFLSSSSKSEEVVQTALLNFFLKLGSSDEISTSNSNPCMWKGVICDAKTLKVERLLLDGMNLSGTFDPSILCNVHSLAESLTVISLNENHLQGENLDHISNCTFIKMLSLRGNRFSGSLPDSFSRLKNLKVFEISNNLFSGSLPDLARITGLMEFLVQDNRLSGPLPTFNFTTLVKFNVSMNAFSGYIPDGGSHFPASSYNYNPDLCGNPLPNKCPSAQVVSKLEQLASQEPKDKKKKKSGLSTDQILMFVGYLLVGLIVIIFIVYKFCRKGKEKEVYEGIEFDQKKVAAIDDSNIKLKIVSDECESVSIKSNILVTSAESAGKGSPYTTVSTSPEVNGLNFEELLKAPAELLGRGKHGSVYKVMCESIGMHLTVKRIKNSSVSSDEFKQRMKRLDQLRHPNVLPPVAFYTAKEEKLVVYEYQSNGSLFKLIHGDQIKQAFDWSSRIGAAAIIAKALAFMQEELKNDAIGHGNLKSSNILLNQDMEPCIVEYGLINQELSITSNVNNVLATQETDDQAAFKSDIYAFGVILLEMLTGKQAIVQNNGMNLAKWVVSVVREEWTVEVFDRSLIKECASEERMVNLLQIAIKCVNDSPKARPSINQVALMINTLKDEDERSVDISDSLNL</sequence>
<feature type="chain" id="PRO_5042130388" evidence="8">
    <location>
        <begin position="23"/>
        <end position="640"/>
    </location>
</feature>
<dbReference type="InterPro" id="IPR032675">
    <property type="entry name" value="LRR_dom_sf"/>
</dbReference>
<dbReference type="GO" id="GO:0004672">
    <property type="term" value="F:protein kinase activity"/>
    <property type="evidence" value="ECO:0007669"/>
    <property type="project" value="InterPro"/>
</dbReference>
<evidence type="ECO:0000256" key="5">
    <source>
        <dbReference type="ARBA" id="ARBA00022989"/>
    </source>
</evidence>
<keyword evidence="10" id="KW-0808">Transferase</keyword>
<protein>
    <submittedName>
        <fullName evidence="10">Inactive receptor kinase</fullName>
    </submittedName>
</protein>
<reference evidence="10" key="1">
    <citation type="submission" date="2023-02" db="EMBL/GenBank/DDBJ databases">
        <title>Genome of toxic invasive species Heracleum sosnowskyi carries increased number of genes despite the absence of recent whole-genome duplications.</title>
        <authorList>
            <person name="Schelkunov M."/>
            <person name="Shtratnikova V."/>
            <person name="Makarenko M."/>
            <person name="Klepikova A."/>
            <person name="Omelchenko D."/>
            <person name="Novikova G."/>
            <person name="Obukhova E."/>
            <person name="Bogdanov V."/>
            <person name="Penin A."/>
            <person name="Logacheva M."/>
        </authorList>
    </citation>
    <scope>NUCLEOTIDE SEQUENCE</scope>
    <source>
        <strain evidence="10">Hsosn_3</strain>
        <tissue evidence="10">Leaf</tissue>
    </source>
</reference>
<dbReference type="PANTHER" id="PTHR48007:SF79">
    <property type="entry name" value="(WILD MALAYSIAN BANANA) HYPOTHETICAL PROTEIN"/>
    <property type="match status" value="1"/>
</dbReference>
<dbReference type="InterPro" id="IPR046959">
    <property type="entry name" value="PRK1-6/SRF4-like"/>
</dbReference>
<dbReference type="InterPro" id="IPR000719">
    <property type="entry name" value="Prot_kinase_dom"/>
</dbReference>
<proteinExistence type="predicted"/>
<feature type="transmembrane region" description="Helical" evidence="7">
    <location>
        <begin position="260"/>
        <end position="279"/>
    </location>
</feature>
<evidence type="ECO:0000256" key="1">
    <source>
        <dbReference type="ARBA" id="ARBA00004370"/>
    </source>
</evidence>
<evidence type="ECO:0000256" key="4">
    <source>
        <dbReference type="ARBA" id="ARBA00022737"/>
    </source>
</evidence>
<dbReference type="Gene3D" id="3.80.10.10">
    <property type="entry name" value="Ribonuclease Inhibitor"/>
    <property type="match status" value="2"/>
</dbReference>
<dbReference type="InterPro" id="IPR001611">
    <property type="entry name" value="Leu-rich_rpt"/>
</dbReference>
<dbReference type="EMBL" id="JAUIZM010000005">
    <property type="protein sequence ID" value="KAK1383784.1"/>
    <property type="molecule type" value="Genomic_DNA"/>
</dbReference>
<dbReference type="Proteomes" id="UP001237642">
    <property type="component" value="Unassembled WGS sequence"/>
</dbReference>
<dbReference type="GO" id="GO:0005524">
    <property type="term" value="F:ATP binding"/>
    <property type="evidence" value="ECO:0007669"/>
    <property type="project" value="InterPro"/>
</dbReference>
<accession>A0AAD8IDI7</accession>
<feature type="domain" description="Protein kinase" evidence="9">
    <location>
        <begin position="360"/>
        <end position="624"/>
    </location>
</feature>
<evidence type="ECO:0000256" key="7">
    <source>
        <dbReference type="SAM" id="Phobius"/>
    </source>
</evidence>
<dbReference type="GO" id="GO:0016020">
    <property type="term" value="C:membrane"/>
    <property type="evidence" value="ECO:0007669"/>
    <property type="project" value="UniProtKB-SubCell"/>
</dbReference>
<gene>
    <name evidence="10" type="ORF">POM88_021519</name>
</gene>
<dbReference type="Pfam" id="PF00069">
    <property type="entry name" value="Pkinase"/>
    <property type="match status" value="1"/>
</dbReference>
<keyword evidence="8" id="KW-0732">Signal</keyword>
<comment type="subcellular location">
    <subcellularLocation>
        <location evidence="1">Membrane</location>
    </subcellularLocation>
</comment>
<keyword evidence="11" id="KW-1185">Reference proteome</keyword>
<dbReference type="Pfam" id="PF00560">
    <property type="entry name" value="LRR_1"/>
    <property type="match status" value="1"/>
</dbReference>
<evidence type="ECO:0000313" key="10">
    <source>
        <dbReference type="EMBL" id="KAK1383784.1"/>
    </source>
</evidence>
<keyword evidence="10" id="KW-0418">Kinase</keyword>
<keyword evidence="4" id="KW-0677">Repeat</keyword>
<organism evidence="10 11">
    <name type="scientific">Heracleum sosnowskyi</name>
    <dbReference type="NCBI Taxonomy" id="360622"/>
    <lineage>
        <taxon>Eukaryota</taxon>
        <taxon>Viridiplantae</taxon>
        <taxon>Streptophyta</taxon>
        <taxon>Embryophyta</taxon>
        <taxon>Tracheophyta</taxon>
        <taxon>Spermatophyta</taxon>
        <taxon>Magnoliopsida</taxon>
        <taxon>eudicotyledons</taxon>
        <taxon>Gunneridae</taxon>
        <taxon>Pentapetalae</taxon>
        <taxon>asterids</taxon>
        <taxon>campanulids</taxon>
        <taxon>Apiales</taxon>
        <taxon>Apiaceae</taxon>
        <taxon>Apioideae</taxon>
        <taxon>apioid superclade</taxon>
        <taxon>Tordylieae</taxon>
        <taxon>Tordyliinae</taxon>
        <taxon>Heracleum</taxon>
    </lineage>
</organism>
<keyword evidence="6 7" id="KW-0472">Membrane</keyword>
<dbReference type="PANTHER" id="PTHR48007">
    <property type="entry name" value="LEUCINE-RICH REPEAT RECEPTOR-LIKE PROTEIN KINASE PXC1"/>
    <property type="match status" value="1"/>
</dbReference>
<keyword evidence="3 7" id="KW-0812">Transmembrane</keyword>
<keyword evidence="5 7" id="KW-1133">Transmembrane helix</keyword>
<dbReference type="AlphaFoldDB" id="A0AAD8IDI7"/>
<dbReference type="SUPFAM" id="SSF56112">
    <property type="entry name" value="Protein kinase-like (PK-like)"/>
    <property type="match status" value="1"/>
</dbReference>
<comment type="caution">
    <text evidence="10">The sequence shown here is derived from an EMBL/GenBank/DDBJ whole genome shotgun (WGS) entry which is preliminary data.</text>
</comment>